<feature type="non-terminal residue" evidence="2">
    <location>
        <position position="154"/>
    </location>
</feature>
<organism evidence="2">
    <name type="scientific">marine metagenome</name>
    <dbReference type="NCBI Taxonomy" id="408172"/>
    <lineage>
        <taxon>unclassified sequences</taxon>
        <taxon>metagenomes</taxon>
        <taxon>ecological metagenomes</taxon>
    </lineage>
</organism>
<protein>
    <submittedName>
        <fullName evidence="2">Uncharacterized protein</fullName>
    </submittedName>
</protein>
<gene>
    <name evidence="2" type="ORF">METZ01_LOCUS236461</name>
</gene>
<proteinExistence type="predicted"/>
<name>A0A382H9M2_9ZZZZ</name>
<feature type="region of interest" description="Disordered" evidence="1">
    <location>
        <begin position="103"/>
        <end position="141"/>
    </location>
</feature>
<accession>A0A382H9M2</accession>
<sequence>MQIDFKKYIAESKKTYNFKVGLAGMLADDTGDRLESAMQKFSVVNMSNGKKTPIQKKALDFPALENTEVTYFDIEVEYPTTTSVLEEYLKHTLGLAENHIVVRKPGDPTNQEVEKEEGDGKANLESEYPKADAKAQKTAGDSRVMELLKELEKV</sequence>
<evidence type="ECO:0000313" key="2">
    <source>
        <dbReference type="EMBL" id="SVB83607.1"/>
    </source>
</evidence>
<feature type="compositionally biased region" description="Basic and acidic residues" evidence="1">
    <location>
        <begin position="118"/>
        <end position="135"/>
    </location>
</feature>
<dbReference type="AlphaFoldDB" id="A0A382H9M2"/>
<reference evidence="2" key="1">
    <citation type="submission" date="2018-05" db="EMBL/GenBank/DDBJ databases">
        <authorList>
            <person name="Lanie J.A."/>
            <person name="Ng W.-L."/>
            <person name="Kazmierczak K.M."/>
            <person name="Andrzejewski T.M."/>
            <person name="Davidsen T.M."/>
            <person name="Wayne K.J."/>
            <person name="Tettelin H."/>
            <person name="Glass J.I."/>
            <person name="Rusch D."/>
            <person name="Podicherti R."/>
            <person name="Tsui H.-C.T."/>
            <person name="Winkler M.E."/>
        </authorList>
    </citation>
    <scope>NUCLEOTIDE SEQUENCE</scope>
</reference>
<evidence type="ECO:0000256" key="1">
    <source>
        <dbReference type="SAM" id="MobiDB-lite"/>
    </source>
</evidence>
<dbReference type="EMBL" id="UINC01059798">
    <property type="protein sequence ID" value="SVB83607.1"/>
    <property type="molecule type" value="Genomic_DNA"/>
</dbReference>